<keyword evidence="3" id="KW-1185">Reference proteome</keyword>
<feature type="signal peptide" evidence="1">
    <location>
        <begin position="1"/>
        <end position="18"/>
    </location>
</feature>
<dbReference type="EMBL" id="QASN01000021">
    <property type="protein sequence ID" value="PTU73041.1"/>
    <property type="molecule type" value="Genomic_DNA"/>
</dbReference>
<name>A0A2T5P5M4_9PSED</name>
<dbReference type="OrthoDB" id="7013150at2"/>
<accession>A0A2T5P5M4</accession>
<dbReference type="Proteomes" id="UP000244064">
    <property type="component" value="Unassembled WGS sequence"/>
</dbReference>
<comment type="caution">
    <text evidence="2">The sequence shown here is derived from an EMBL/GenBank/DDBJ whole genome shotgun (WGS) entry which is preliminary data.</text>
</comment>
<gene>
    <name evidence="2" type="ORF">DBO85_17500</name>
</gene>
<evidence type="ECO:0000313" key="3">
    <source>
        <dbReference type="Proteomes" id="UP000244064"/>
    </source>
</evidence>
<sequence>MRALCLTLLLSFSLTAWAEPYQRLWQAAGWSDQSRHFSAALQAAQREYRDSLPPAIYDALVSNSNQRFETSAMQQRALQVLRNRLADPQPATRFFESELGRRIVAAEVAATSPAQLKQNAQGLPPSEASATRQLLIRHLAQALPAREAAAEVSLALAGVAADSLSQMVPGLLGRQPEALLDNQRTRLIQRLDGNVDETLLHIYRDLSDPELEEFVQFAESPEGREYYRQALAALRAALAVGMTQ</sequence>
<dbReference type="RefSeq" id="WP_108108828.1">
    <property type="nucleotide sequence ID" value="NZ_QASN01000021.1"/>
</dbReference>
<reference evidence="2 3" key="1">
    <citation type="submission" date="2018-04" db="EMBL/GenBank/DDBJ databases">
        <title>Pseudomonas sp. nov., isolated from mangrove soil.</title>
        <authorList>
            <person name="Chen C."/>
        </authorList>
    </citation>
    <scope>NUCLEOTIDE SEQUENCE [LARGE SCALE GENOMIC DNA]</scope>
    <source>
        <strain evidence="2 3">TC-11</strain>
    </source>
</reference>
<evidence type="ECO:0000313" key="2">
    <source>
        <dbReference type="EMBL" id="PTU73041.1"/>
    </source>
</evidence>
<dbReference type="AlphaFoldDB" id="A0A2T5P5M4"/>
<feature type="chain" id="PRO_5015768541" description="DUF2059 domain-containing protein" evidence="1">
    <location>
        <begin position="19"/>
        <end position="244"/>
    </location>
</feature>
<organism evidence="2 3">
    <name type="scientific">Pseudomonas mangrovi</name>
    <dbReference type="NCBI Taxonomy" id="2161748"/>
    <lineage>
        <taxon>Bacteria</taxon>
        <taxon>Pseudomonadati</taxon>
        <taxon>Pseudomonadota</taxon>
        <taxon>Gammaproteobacteria</taxon>
        <taxon>Pseudomonadales</taxon>
        <taxon>Pseudomonadaceae</taxon>
        <taxon>Pseudomonas</taxon>
    </lineage>
</organism>
<evidence type="ECO:0000256" key="1">
    <source>
        <dbReference type="SAM" id="SignalP"/>
    </source>
</evidence>
<proteinExistence type="predicted"/>
<evidence type="ECO:0008006" key="4">
    <source>
        <dbReference type="Google" id="ProtNLM"/>
    </source>
</evidence>
<keyword evidence="1" id="KW-0732">Signal</keyword>
<protein>
    <recommendedName>
        <fullName evidence="4">DUF2059 domain-containing protein</fullName>
    </recommendedName>
</protein>